<name>A0A6J5RL97_9CAUD</name>
<dbReference type="SUPFAM" id="SSF102712">
    <property type="entry name" value="JAB1/MPN domain"/>
    <property type="match status" value="1"/>
</dbReference>
<evidence type="ECO:0000313" key="9">
    <source>
        <dbReference type="EMBL" id="CAB4194421.1"/>
    </source>
</evidence>
<keyword evidence="5" id="KW-0482">Metalloprotease</keyword>
<dbReference type="Gene3D" id="3.40.140.10">
    <property type="entry name" value="Cytidine Deaminase, domain 2"/>
    <property type="match status" value="1"/>
</dbReference>
<dbReference type="PANTHER" id="PTHR30471:SF3">
    <property type="entry name" value="UPF0758 PROTEIN YEES-RELATED"/>
    <property type="match status" value="1"/>
</dbReference>
<sequence>MNGFRFKAYEVDIRRESGVPSPALNNTEELVEGIQEYYEGLDREAVLVCILDDVNRLIGVYEAALGGVSEVQVEFANIFRPVILLGGRKVIVVHNHPTGDPTPSEGDIRMAKGAFLIASLLDIELSDNIVLGAEKWQSVHEEPEFVRWLAEDLIKIAAVMSGGVMTQGQLDAAALLKEELNEA</sequence>
<dbReference type="EMBL" id="LR796510">
    <property type="protein sequence ID" value="CAB4149262.1"/>
    <property type="molecule type" value="Genomic_DNA"/>
</dbReference>
<proteinExistence type="predicted"/>
<dbReference type="InterPro" id="IPR037518">
    <property type="entry name" value="MPN"/>
</dbReference>
<dbReference type="GO" id="GO:0046872">
    <property type="term" value="F:metal ion binding"/>
    <property type="evidence" value="ECO:0007669"/>
    <property type="project" value="UniProtKB-KW"/>
</dbReference>
<dbReference type="EMBL" id="LR797211">
    <property type="protein sequence ID" value="CAB4194421.1"/>
    <property type="molecule type" value="Genomic_DNA"/>
</dbReference>
<dbReference type="Pfam" id="PF04002">
    <property type="entry name" value="RadC"/>
    <property type="match status" value="1"/>
</dbReference>
<reference evidence="9" key="1">
    <citation type="submission" date="2020-05" db="EMBL/GenBank/DDBJ databases">
        <authorList>
            <person name="Chiriac C."/>
            <person name="Salcher M."/>
            <person name="Ghai R."/>
            <person name="Kavagutti S V."/>
        </authorList>
    </citation>
    <scope>NUCLEOTIDE SEQUENCE</scope>
</reference>
<dbReference type="PANTHER" id="PTHR30471">
    <property type="entry name" value="DNA REPAIR PROTEIN RADC"/>
    <property type="match status" value="1"/>
</dbReference>
<dbReference type="GO" id="GO:0008237">
    <property type="term" value="F:metallopeptidase activity"/>
    <property type="evidence" value="ECO:0007669"/>
    <property type="project" value="UniProtKB-KW"/>
</dbReference>
<keyword evidence="4" id="KW-0862">Zinc</keyword>
<evidence type="ECO:0000256" key="2">
    <source>
        <dbReference type="ARBA" id="ARBA00022723"/>
    </source>
</evidence>
<evidence type="ECO:0000256" key="3">
    <source>
        <dbReference type="ARBA" id="ARBA00022801"/>
    </source>
</evidence>
<dbReference type="GO" id="GO:0006508">
    <property type="term" value="P:proteolysis"/>
    <property type="evidence" value="ECO:0007669"/>
    <property type="project" value="UniProtKB-KW"/>
</dbReference>
<evidence type="ECO:0000256" key="4">
    <source>
        <dbReference type="ARBA" id="ARBA00022833"/>
    </source>
</evidence>
<protein>
    <submittedName>
        <fullName evidence="9">RadC DNA repair proteins</fullName>
    </submittedName>
</protein>
<feature type="domain" description="MPN" evidence="6">
    <location>
        <begin position="23"/>
        <end position="145"/>
    </location>
</feature>
<accession>A0A6J5RL97</accession>
<organism evidence="9">
    <name type="scientific">uncultured Caudovirales phage</name>
    <dbReference type="NCBI Taxonomy" id="2100421"/>
    <lineage>
        <taxon>Viruses</taxon>
        <taxon>Duplodnaviria</taxon>
        <taxon>Heunggongvirae</taxon>
        <taxon>Uroviricota</taxon>
        <taxon>Caudoviricetes</taxon>
        <taxon>Peduoviridae</taxon>
        <taxon>Maltschvirus</taxon>
        <taxon>Maltschvirus maltsch</taxon>
    </lineage>
</organism>
<evidence type="ECO:0000313" key="8">
    <source>
        <dbReference type="EMBL" id="CAB4189620.1"/>
    </source>
</evidence>
<evidence type="ECO:0000259" key="6">
    <source>
        <dbReference type="PROSITE" id="PS50249"/>
    </source>
</evidence>
<dbReference type="InterPro" id="IPR025657">
    <property type="entry name" value="RadC_JAB"/>
</dbReference>
<keyword evidence="1" id="KW-0645">Protease</keyword>
<dbReference type="InterPro" id="IPR001405">
    <property type="entry name" value="UPF0758"/>
</dbReference>
<dbReference type="EMBL" id="LR797158">
    <property type="protein sequence ID" value="CAB4189620.1"/>
    <property type="molecule type" value="Genomic_DNA"/>
</dbReference>
<evidence type="ECO:0000256" key="5">
    <source>
        <dbReference type="ARBA" id="ARBA00023049"/>
    </source>
</evidence>
<evidence type="ECO:0000313" key="7">
    <source>
        <dbReference type="EMBL" id="CAB4149262.1"/>
    </source>
</evidence>
<keyword evidence="3" id="KW-0378">Hydrolase</keyword>
<keyword evidence="2" id="KW-0479">Metal-binding</keyword>
<gene>
    <name evidence="8" type="ORF">UFOVP1191_7</name>
    <name evidence="9" type="ORF">UFOVP1252_52</name>
    <name evidence="7" type="ORF">UFOVP529_69</name>
</gene>
<evidence type="ECO:0000256" key="1">
    <source>
        <dbReference type="ARBA" id="ARBA00022670"/>
    </source>
</evidence>
<dbReference type="PROSITE" id="PS50249">
    <property type="entry name" value="MPN"/>
    <property type="match status" value="1"/>
</dbReference>